<evidence type="ECO:0000256" key="1">
    <source>
        <dbReference type="ARBA" id="ARBA00023015"/>
    </source>
</evidence>
<dbReference type="OMA" id="MNQTTEG"/>
<feature type="compositionally biased region" description="Polar residues" evidence="6">
    <location>
        <begin position="228"/>
        <end position="237"/>
    </location>
</feature>
<dbReference type="AlphaFoldDB" id="A0A336MW73"/>
<keyword evidence="1" id="KW-0805">Transcription regulation</keyword>
<dbReference type="SMART" id="SM00338">
    <property type="entry name" value="BRLZ"/>
    <property type="match status" value="1"/>
</dbReference>
<feature type="compositionally biased region" description="Polar residues" evidence="6">
    <location>
        <begin position="345"/>
        <end position="360"/>
    </location>
</feature>
<dbReference type="EMBL" id="UFQT01001357">
    <property type="protein sequence ID" value="SSX30198.1"/>
    <property type="molecule type" value="Genomic_DNA"/>
</dbReference>
<dbReference type="VEuPathDB" id="VectorBase:CSON002168"/>
<dbReference type="PANTHER" id="PTHR24411">
    <property type="entry name" value="NUCLEAR FACTOR ERYTHROID 2-RELATED FACTOR"/>
    <property type="match status" value="1"/>
</dbReference>
<evidence type="ECO:0000259" key="7">
    <source>
        <dbReference type="PROSITE" id="PS50217"/>
    </source>
</evidence>
<evidence type="ECO:0000256" key="3">
    <source>
        <dbReference type="ARBA" id="ARBA00023159"/>
    </source>
</evidence>
<keyword evidence="3" id="KW-0010">Activator</keyword>
<feature type="compositionally biased region" description="Polar residues" evidence="6">
    <location>
        <begin position="163"/>
        <end position="188"/>
    </location>
</feature>
<dbReference type="FunFam" id="1.10.880.10:FF:000004">
    <property type="entry name" value="Nuclear factor, erythroid 2"/>
    <property type="match status" value="1"/>
</dbReference>
<dbReference type="Gene3D" id="1.10.880.10">
    <property type="entry name" value="Transcription factor, Skn-1-like, DNA-binding domain"/>
    <property type="match status" value="1"/>
</dbReference>
<name>A0A336MW73_CULSO</name>
<reference evidence="8" key="1">
    <citation type="submission" date="2018-07" db="EMBL/GenBank/DDBJ databases">
        <authorList>
            <person name="Quirk P.G."/>
            <person name="Krulwich T.A."/>
        </authorList>
    </citation>
    <scope>NUCLEOTIDE SEQUENCE</scope>
</reference>
<dbReference type="GO" id="GO:0000981">
    <property type="term" value="F:DNA-binding transcription factor activity, RNA polymerase II-specific"/>
    <property type="evidence" value="ECO:0007669"/>
    <property type="project" value="TreeGrafter"/>
</dbReference>
<gene>
    <name evidence="8" type="primary">CSON002168</name>
</gene>
<dbReference type="GO" id="GO:0005634">
    <property type="term" value="C:nucleus"/>
    <property type="evidence" value="ECO:0007669"/>
    <property type="project" value="TreeGrafter"/>
</dbReference>
<dbReference type="PANTHER" id="PTHR24411:SF55">
    <property type="entry name" value="SEGMENTATION PROTEIN CAP'N'COLLAR"/>
    <property type="match status" value="1"/>
</dbReference>
<dbReference type="CDD" id="cd14698">
    <property type="entry name" value="bZIP_CNC"/>
    <property type="match status" value="1"/>
</dbReference>
<dbReference type="PROSITE" id="PS00036">
    <property type="entry name" value="BZIP_BASIC"/>
    <property type="match status" value="1"/>
</dbReference>
<feature type="region of interest" description="Disordered" evidence="6">
    <location>
        <begin position="342"/>
        <end position="381"/>
    </location>
</feature>
<dbReference type="InterPro" id="IPR004827">
    <property type="entry name" value="bZIP"/>
</dbReference>
<accession>A0A336MW73</accession>
<dbReference type="InterPro" id="IPR047167">
    <property type="entry name" value="NFE2-like"/>
</dbReference>
<feature type="compositionally biased region" description="Basic and acidic residues" evidence="6">
    <location>
        <begin position="370"/>
        <end position="381"/>
    </location>
</feature>
<keyword evidence="2" id="KW-0238">DNA-binding</keyword>
<feature type="compositionally biased region" description="Polar residues" evidence="6">
    <location>
        <begin position="523"/>
        <end position="533"/>
    </location>
</feature>
<evidence type="ECO:0000256" key="6">
    <source>
        <dbReference type="SAM" id="MobiDB-lite"/>
    </source>
</evidence>
<organism evidence="8">
    <name type="scientific">Culicoides sonorensis</name>
    <name type="common">Biting midge</name>
    <dbReference type="NCBI Taxonomy" id="179676"/>
    <lineage>
        <taxon>Eukaryota</taxon>
        <taxon>Metazoa</taxon>
        <taxon>Ecdysozoa</taxon>
        <taxon>Arthropoda</taxon>
        <taxon>Hexapoda</taxon>
        <taxon>Insecta</taxon>
        <taxon>Pterygota</taxon>
        <taxon>Neoptera</taxon>
        <taxon>Endopterygota</taxon>
        <taxon>Diptera</taxon>
        <taxon>Nematocera</taxon>
        <taxon>Chironomoidea</taxon>
        <taxon>Ceratopogonidae</taxon>
        <taxon>Ceratopogoninae</taxon>
        <taxon>Culicoides</taxon>
        <taxon>Monoculicoides</taxon>
    </lineage>
</organism>
<proteinExistence type="predicted"/>
<evidence type="ECO:0000256" key="5">
    <source>
        <dbReference type="ARBA" id="ARBA00023242"/>
    </source>
</evidence>
<evidence type="ECO:0000256" key="4">
    <source>
        <dbReference type="ARBA" id="ARBA00023163"/>
    </source>
</evidence>
<evidence type="ECO:0000313" key="8">
    <source>
        <dbReference type="EMBL" id="SSX30198.1"/>
    </source>
</evidence>
<feature type="region of interest" description="Disordered" evidence="6">
    <location>
        <begin position="523"/>
        <end position="577"/>
    </location>
</feature>
<dbReference type="InterPro" id="IPR004826">
    <property type="entry name" value="bZIP_Maf"/>
</dbReference>
<keyword evidence="5" id="KW-0539">Nucleus</keyword>
<evidence type="ECO:0000256" key="2">
    <source>
        <dbReference type="ARBA" id="ARBA00023125"/>
    </source>
</evidence>
<keyword evidence="4" id="KW-0804">Transcription</keyword>
<feature type="region of interest" description="Disordered" evidence="6">
    <location>
        <begin position="163"/>
        <end position="237"/>
    </location>
</feature>
<dbReference type="InterPro" id="IPR008917">
    <property type="entry name" value="TF_DNA-bd_sf"/>
</dbReference>
<dbReference type="SUPFAM" id="SSF47454">
    <property type="entry name" value="A DNA-binding domain in eukaryotic transcription factors"/>
    <property type="match status" value="1"/>
</dbReference>
<feature type="domain" description="BZIP" evidence="7">
    <location>
        <begin position="420"/>
        <end position="483"/>
    </location>
</feature>
<feature type="compositionally biased region" description="Basic residues" evidence="6">
    <location>
        <begin position="558"/>
        <end position="577"/>
    </location>
</feature>
<dbReference type="GO" id="GO:0000978">
    <property type="term" value="F:RNA polymerase II cis-regulatory region sequence-specific DNA binding"/>
    <property type="evidence" value="ECO:0007669"/>
    <property type="project" value="InterPro"/>
</dbReference>
<dbReference type="PROSITE" id="PS50217">
    <property type="entry name" value="BZIP"/>
    <property type="match status" value="1"/>
</dbReference>
<sequence length="577" mass="64373">MIYSRVPLSRSLSMEQRFTDFPNLFSFPHGMGMGMADMAGNPHYASHFPYQSSQQFAHPHTSMLQHNPSLDLGLPPHQPHYPSNLGTAVASSMNLTNSTSDSDGATGGSYKMEHDLYYYSNTSSEMNQTDDFLNPMMHDEGLQHMDMLSDDMCPIINSAGSASHGNTLLQPQHSQPNNAGNQLQTNLNIGAVGGSAPGDRLDASSDSAVSSMGSERVPSLSDGEWNDGSDSAQEYNNPFDYSSSYGSSREGRSVPVAQKKHQMFGKRAFHDNGTMPQAPTTVPGNLPIKYEYDPYAMQGMEAAGAVGPLVGKQGFIGHDIKYPPYSGLDFGRPIRTAHDLVGHNHSYTLPPQNNGATPRPQNRDKKMRKSTTEEEHLTRDEKRARALQIPITVNDIINLPMDEFNERLSKYDLSENQLSLIRDIRRRGKNKVAAQNCRKRKLDQIMSLADEVKEMKMRKDRFIREREMAINDRKRVKDKYMALYRHVIQNLRDADGNPCSPNQYSLQLSAEGSVVLVPRNMENGQHQSDQMPSGQVARHGQGTLPGPSNSTQQQPPQHPHHQQISHPHPHYPHQPKE</sequence>
<dbReference type="Pfam" id="PF03131">
    <property type="entry name" value="bZIP_Maf"/>
    <property type="match status" value="1"/>
</dbReference>
<protein>
    <submittedName>
        <fullName evidence="8">CSON002168 protein</fullName>
    </submittedName>
</protein>